<gene>
    <name evidence="2" type="ORF">SAMN04489797_0172</name>
</gene>
<evidence type="ECO:0000313" key="3">
    <source>
        <dbReference type="Proteomes" id="UP000198963"/>
    </source>
</evidence>
<sequence>MENNIEKLPLQKRILTGVIIGVFYALMMAGYDYFTEASFSLFKFVLNALFFGLVMSYAFRYKVTKKKN</sequence>
<organism evidence="2 3">
    <name type="scientific">Winogradskyella sediminis</name>
    <dbReference type="NCBI Taxonomy" id="1382466"/>
    <lineage>
        <taxon>Bacteria</taxon>
        <taxon>Pseudomonadati</taxon>
        <taxon>Bacteroidota</taxon>
        <taxon>Flavobacteriia</taxon>
        <taxon>Flavobacteriales</taxon>
        <taxon>Flavobacteriaceae</taxon>
        <taxon>Winogradskyella</taxon>
    </lineage>
</organism>
<accession>A0A1H1M145</accession>
<reference evidence="2 3" key="1">
    <citation type="submission" date="2016-10" db="EMBL/GenBank/DDBJ databases">
        <authorList>
            <person name="Varghese N."/>
            <person name="Submissions S."/>
        </authorList>
    </citation>
    <scope>NUCLEOTIDE SEQUENCE [LARGE SCALE GENOMIC DNA]</scope>
    <source>
        <strain evidence="2 3">RHA_55</strain>
    </source>
</reference>
<evidence type="ECO:0000256" key="1">
    <source>
        <dbReference type="SAM" id="Phobius"/>
    </source>
</evidence>
<dbReference type="AlphaFoldDB" id="A0A1H1M145"/>
<keyword evidence="3" id="KW-1185">Reference proteome</keyword>
<protein>
    <submittedName>
        <fullName evidence="2">Uncharacterized protein</fullName>
    </submittedName>
</protein>
<evidence type="ECO:0000313" key="2">
    <source>
        <dbReference type="EMBL" id="SDR80534.1"/>
    </source>
</evidence>
<dbReference type="STRING" id="1249933.SAMN04489797_0172"/>
<feature type="transmembrane region" description="Helical" evidence="1">
    <location>
        <begin position="40"/>
        <end position="59"/>
    </location>
</feature>
<keyword evidence="1" id="KW-0472">Membrane</keyword>
<dbReference type="RefSeq" id="WP_092443328.1">
    <property type="nucleotide sequence ID" value="NZ_JBLXFM010000008.1"/>
</dbReference>
<keyword evidence="1" id="KW-0812">Transmembrane</keyword>
<name>A0A1H1M145_9FLAO</name>
<dbReference type="Proteomes" id="UP000198963">
    <property type="component" value="Chromosome I"/>
</dbReference>
<dbReference type="EMBL" id="LT629774">
    <property type="protein sequence ID" value="SDR80534.1"/>
    <property type="molecule type" value="Genomic_DNA"/>
</dbReference>
<keyword evidence="1" id="KW-1133">Transmembrane helix</keyword>
<feature type="transmembrane region" description="Helical" evidence="1">
    <location>
        <begin position="14"/>
        <end position="34"/>
    </location>
</feature>
<proteinExistence type="predicted"/>